<dbReference type="InterPro" id="IPR013083">
    <property type="entry name" value="Znf_RING/FYVE/PHD"/>
</dbReference>
<accession>A0AAW2Y582</accession>
<comment type="cofactor">
    <cofactor evidence="2">
        <name>Zn(2+)</name>
        <dbReference type="ChEBI" id="CHEBI:29105"/>
    </cofactor>
</comment>
<evidence type="ECO:0000256" key="2">
    <source>
        <dbReference type="ARBA" id="ARBA00001947"/>
    </source>
</evidence>
<dbReference type="GO" id="GO:0008270">
    <property type="term" value="F:zinc ion binding"/>
    <property type="evidence" value="ECO:0007669"/>
    <property type="project" value="UniProtKB-KW"/>
</dbReference>
<dbReference type="SMART" id="SM00647">
    <property type="entry name" value="IBR"/>
    <property type="match status" value="2"/>
</dbReference>
<keyword evidence="8" id="KW-0833">Ubl conjugation pathway</keyword>
<dbReference type="Gene3D" id="1.20.120.1750">
    <property type="match status" value="1"/>
</dbReference>
<feature type="domain" description="RING-type" evidence="10">
    <location>
        <begin position="26"/>
        <end position="247"/>
    </location>
</feature>
<gene>
    <name evidence="11" type="ORF">Slati_0694400</name>
</gene>
<dbReference type="PROSITE" id="PS51873">
    <property type="entry name" value="TRIAD"/>
    <property type="match status" value="1"/>
</dbReference>
<dbReference type="AlphaFoldDB" id="A0AAW2Y582"/>
<evidence type="ECO:0000256" key="9">
    <source>
        <dbReference type="ARBA" id="ARBA00022833"/>
    </source>
</evidence>
<sequence>MEEDLDEALTASLLDAVSSPTASSLSPYDAVLGYSKGNTDVDQIFLITACQHSSCFSCMFNHVEARLLQGFLPKCPFEDCNSDLDLDSCQNLLTPQLFGIMRLRVREASIPDAHKIYCPYPRCSSLLSIPELQGPSLASSSNADPQLETAKTCPTCNAMFCISCKVPWHGNMSCDDYKRLNPLPCNADMALMSLATLKNWRQCPNCNHMISLTRGCNRMRCRCGREFCYTCGGYWEAANHFRCQIWGEPDQQRNQHHDVENGAM</sequence>
<dbReference type="Pfam" id="PF01485">
    <property type="entry name" value="IBR"/>
    <property type="match status" value="2"/>
</dbReference>
<dbReference type="GO" id="GO:0016567">
    <property type="term" value="P:protein ubiquitination"/>
    <property type="evidence" value="ECO:0007669"/>
    <property type="project" value="InterPro"/>
</dbReference>
<reference evidence="11" key="2">
    <citation type="journal article" date="2024" name="Plant">
        <title>Genomic evolution and insights into agronomic trait innovations of Sesamum species.</title>
        <authorList>
            <person name="Miao H."/>
            <person name="Wang L."/>
            <person name="Qu L."/>
            <person name="Liu H."/>
            <person name="Sun Y."/>
            <person name="Le M."/>
            <person name="Wang Q."/>
            <person name="Wei S."/>
            <person name="Zheng Y."/>
            <person name="Lin W."/>
            <person name="Duan Y."/>
            <person name="Cao H."/>
            <person name="Xiong S."/>
            <person name="Wang X."/>
            <person name="Wei L."/>
            <person name="Li C."/>
            <person name="Ma Q."/>
            <person name="Ju M."/>
            <person name="Zhao R."/>
            <person name="Li G."/>
            <person name="Mu C."/>
            <person name="Tian Q."/>
            <person name="Mei H."/>
            <person name="Zhang T."/>
            <person name="Gao T."/>
            <person name="Zhang H."/>
        </authorList>
    </citation>
    <scope>NUCLEOTIDE SEQUENCE</scope>
    <source>
        <strain evidence="11">KEN1</strain>
    </source>
</reference>
<evidence type="ECO:0000256" key="6">
    <source>
        <dbReference type="ARBA" id="ARBA00022737"/>
    </source>
</evidence>
<dbReference type="CDD" id="cd22582">
    <property type="entry name" value="BRcat_RBR_unk"/>
    <property type="match status" value="1"/>
</dbReference>
<keyword evidence="4" id="KW-0808">Transferase</keyword>
<evidence type="ECO:0000256" key="4">
    <source>
        <dbReference type="ARBA" id="ARBA00022679"/>
    </source>
</evidence>
<dbReference type="InterPro" id="IPR002867">
    <property type="entry name" value="IBR_dom"/>
</dbReference>
<dbReference type="PANTHER" id="PTHR11685">
    <property type="entry name" value="RBR FAMILY RING FINGER AND IBR DOMAIN-CONTAINING"/>
    <property type="match status" value="1"/>
</dbReference>
<organism evidence="11">
    <name type="scientific">Sesamum latifolium</name>
    <dbReference type="NCBI Taxonomy" id="2727402"/>
    <lineage>
        <taxon>Eukaryota</taxon>
        <taxon>Viridiplantae</taxon>
        <taxon>Streptophyta</taxon>
        <taxon>Embryophyta</taxon>
        <taxon>Tracheophyta</taxon>
        <taxon>Spermatophyta</taxon>
        <taxon>Magnoliopsida</taxon>
        <taxon>eudicotyledons</taxon>
        <taxon>Gunneridae</taxon>
        <taxon>Pentapetalae</taxon>
        <taxon>asterids</taxon>
        <taxon>lamiids</taxon>
        <taxon>Lamiales</taxon>
        <taxon>Pedaliaceae</taxon>
        <taxon>Sesamum</taxon>
    </lineage>
</organism>
<dbReference type="InterPro" id="IPR031127">
    <property type="entry name" value="E3_UB_ligase_RBR"/>
</dbReference>
<evidence type="ECO:0000259" key="10">
    <source>
        <dbReference type="PROSITE" id="PS51873"/>
    </source>
</evidence>
<keyword evidence="7" id="KW-0863">Zinc-finger</keyword>
<keyword evidence="6" id="KW-0677">Repeat</keyword>
<dbReference type="CDD" id="cd22584">
    <property type="entry name" value="Rcat_RBR_unk"/>
    <property type="match status" value="1"/>
</dbReference>
<proteinExistence type="predicted"/>
<dbReference type="GO" id="GO:0061630">
    <property type="term" value="F:ubiquitin protein ligase activity"/>
    <property type="evidence" value="ECO:0007669"/>
    <property type="project" value="UniProtKB-EC"/>
</dbReference>
<keyword evidence="5" id="KW-0479">Metal-binding</keyword>
<reference evidence="11" key="1">
    <citation type="submission" date="2020-06" db="EMBL/GenBank/DDBJ databases">
        <authorList>
            <person name="Li T."/>
            <person name="Hu X."/>
            <person name="Zhang T."/>
            <person name="Song X."/>
            <person name="Zhang H."/>
            <person name="Dai N."/>
            <person name="Sheng W."/>
            <person name="Hou X."/>
            <person name="Wei L."/>
        </authorList>
    </citation>
    <scope>NUCLEOTIDE SEQUENCE</scope>
    <source>
        <strain evidence="11">KEN1</strain>
        <tissue evidence="11">Leaf</tissue>
    </source>
</reference>
<dbReference type="InterPro" id="IPR044066">
    <property type="entry name" value="TRIAD_supradom"/>
</dbReference>
<comment type="catalytic activity">
    <reaction evidence="1">
        <text>[E2 ubiquitin-conjugating enzyme]-S-ubiquitinyl-L-cysteine + [acceptor protein]-L-lysine = [E2 ubiquitin-conjugating enzyme]-L-cysteine + [acceptor protein]-N(6)-ubiquitinyl-L-lysine.</text>
        <dbReference type="EC" id="2.3.2.31"/>
    </reaction>
</comment>
<dbReference type="Gene3D" id="3.30.40.10">
    <property type="entry name" value="Zinc/RING finger domain, C3HC4 (zinc finger)"/>
    <property type="match status" value="1"/>
</dbReference>
<protein>
    <recommendedName>
        <fullName evidence="3">RBR-type E3 ubiquitin transferase</fullName>
        <ecNumber evidence="3">2.3.2.31</ecNumber>
    </recommendedName>
</protein>
<evidence type="ECO:0000256" key="5">
    <source>
        <dbReference type="ARBA" id="ARBA00022723"/>
    </source>
</evidence>
<dbReference type="EMBL" id="JACGWN010000002">
    <property type="protein sequence ID" value="KAL0460672.1"/>
    <property type="molecule type" value="Genomic_DNA"/>
</dbReference>
<evidence type="ECO:0000313" key="11">
    <source>
        <dbReference type="EMBL" id="KAL0460672.1"/>
    </source>
</evidence>
<keyword evidence="9" id="KW-0862">Zinc</keyword>
<dbReference type="EC" id="2.3.2.31" evidence="3"/>
<evidence type="ECO:0000256" key="7">
    <source>
        <dbReference type="ARBA" id="ARBA00022771"/>
    </source>
</evidence>
<comment type="caution">
    <text evidence="11">The sequence shown here is derived from an EMBL/GenBank/DDBJ whole genome shotgun (WGS) entry which is preliminary data.</text>
</comment>
<name>A0AAW2Y582_9LAMI</name>
<evidence type="ECO:0000256" key="3">
    <source>
        <dbReference type="ARBA" id="ARBA00012251"/>
    </source>
</evidence>
<evidence type="ECO:0000256" key="8">
    <source>
        <dbReference type="ARBA" id="ARBA00022786"/>
    </source>
</evidence>
<dbReference type="SUPFAM" id="SSF57850">
    <property type="entry name" value="RING/U-box"/>
    <property type="match status" value="3"/>
</dbReference>
<evidence type="ECO:0000256" key="1">
    <source>
        <dbReference type="ARBA" id="ARBA00001798"/>
    </source>
</evidence>